<feature type="transmembrane region" description="Helical" evidence="7">
    <location>
        <begin position="113"/>
        <end position="139"/>
    </location>
</feature>
<dbReference type="GO" id="GO:0017153">
    <property type="term" value="F:sodium:dicarboxylate symporter activity"/>
    <property type="evidence" value="ECO:0007669"/>
    <property type="project" value="TreeGrafter"/>
</dbReference>
<dbReference type="AlphaFoldDB" id="A0A6A4SH51"/>
<keyword evidence="3 7" id="KW-0812">Transmembrane</keyword>
<feature type="transmembrane region" description="Helical" evidence="7">
    <location>
        <begin position="12"/>
        <end position="31"/>
    </location>
</feature>
<evidence type="ECO:0000256" key="3">
    <source>
        <dbReference type="ARBA" id="ARBA00022692"/>
    </source>
</evidence>
<dbReference type="GO" id="GO:0015138">
    <property type="term" value="F:fumarate transmembrane transporter activity"/>
    <property type="evidence" value="ECO:0007669"/>
    <property type="project" value="TreeGrafter"/>
</dbReference>
<keyword evidence="5 7" id="KW-0472">Membrane</keyword>
<feature type="transmembrane region" description="Helical" evidence="7">
    <location>
        <begin position="493"/>
        <end position="512"/>
    </location>
</feature>
<comment type="caution">
    <text evidence="8">The sequence shown here is derived from an EMBL/GenBank/DDBJ whole genome shotgun (WGS) entry which is preliminary data.</text>
</comment>
<feature type="transmembrane region" description="Helical" evidence="7">
    <location>
        <begin position="288"/>
        <end position="308"/>
    </location>
</feature>
<evidence type="ECO:0000256" key="1">
    <source>
        <dbReference type="ARBA" id="ARBA00004141"/>
    </source>
</evidence>
<keyword evidence="6" id="KW-0915">Sodium</keyword>
<dbReference type="GO" id="GO:0071285">
    <property type="term" value="P:cellular response to lithium ion"/>
    <property type="evidence" value="ECO:0007669"/>
    <property type="project" value="TreeGrafter"/>
</dbReference>
<dbReference type="InterPro" id="IPR001898">
    <property type="entry name" value="SLC13A/DASS"/>
</dbReference>
<dbReference type="EMBL" id="VEVO01000015">
    <property type="protein sequence ID" value="KAF0030491.1"/>
    <property type="molecule type" value="Genomic_DNA"/>
</dbReference>
<feature type="transmembrane region" description="Helical" evidence="7">
    <location>
        <begin position="378"/>
        <end position="399"/>
    </location>
</feature>
<evidence type="ECO:0000313" key="9">
    <source>
        <dbReference type="Proteomes" id="UP000438429"/>
    </source>
</evidence>
<evidence type="ECO:0000256" key="6">
    <source>
        <dbReference type="ARBA" id="ARBA00023201"/>
    </source>
</evidence>
<dbReference type="PANTHER" id="PTHR10283:SF82">
    <property type="entry name" value="SOLUTE CARRIER FAMILY 13 MEMBER 2"/>
    <property type="match status" value="1"/>
</dbReference>
<dbReference type="GO" id="GO:0015141">
    <property type="term" value="F:succinate transmembrane transporter activity"/>
    <property type="evidence" value="ECO:0007669"/>
    <property type="project" value="TreeGrafter"/>
</dbReference>
<keyword evidence="4 7" id="KW-1133">Transmembrane helix</keyword>
<evidence type="ECO:0000256" key="4">
    <source>
        <dbReference type="ARBA" id="ARBA00022989"/>
    </source>
</evidence>
<comment type="subcellular location">
    <subcellularLocation>
        <location evidence="1">Membrane</location>
        <topology evidence="1">Multi-pass membrane protein</topology>
    </subcellularLocation>
</comment>
<feature type="transmembrane region" description="Helical" evidence="7">
    <location>
        <begin position="465"/>
        <end position="481"/>
    </location>
</feature>
<feature type="transmembrane region" description="Helical" evidence="7">
    <location>
        <begin position="38"/>
        <end position="67"/>
    </location>
</feature>
<dbReference type="Pfam" id="PF00939">
    <property type="entry name" value="Na_sulph_symp"/>
    <property type="match status" value="1"/>
</dbReference>
<feature type="transmembrane region" description="Helical" evidence="7">
    <location>
        <begin position="428"/>
        <end position="445"/>
    </location>
</feature>
<dbReference type="GO" id="GO:0015139">
    <property type="term" value="F:alpha-ketoglutarate transmembrane transporter activity"/>
    <property type="evidence" value="ECO:0007669"/>
    <property type="project" value="TreeGrafter"/>
</dbReference>
<sequence length="599" mass="66202">MAGFLTSLWRYRNYIVIVLTPLLLLPLPLIVQSSEAKCAFAIILMALFWCTECIPLAVTALLPVILFPMMGIMEASEVCIQYLKDSNMLFIGGLLVAIAVEHWNLHKRIALQVLLIVGVKPSLLMIGFMSTTAFLSMWISNTASTAMMLPIANAVLQQLCETEANAEERESSANDGQENQAFEMGDYKESNGKELKPKDNNIHMGVCLMVCERSPDAEQRRIKREKKYLKLTKGMSLSVCYAASIGGTATLTGTTPNVIMKGQIDELFPDNGGIINFASWFGFSFPNMLLMLVLSWLWLQFVFLGFDFRKSFGCGTKKSGDGEAYQVIKDEYKKLGKMSFAEGCVLTNFTLLVLLWFTREPGFIPGWATVLFNKDKPYVTDGTVAILMSTLFFCIPSNFPRCCGRSRDGAPAEAPTPLLTWDIVHEKMPWNILLLLGGGFALAHGSEKSGLSVWLGESLIPLQSIPPFAISILLCLLVAMFTECSSNTATTTLFLPILASMATAIKIHPLYVMFPCTISASLAFMLPVATPPNAIAFSYGNLKVMDMLPPTANAMVHNELPKHDWDFIVEKEQILVQNVRLLDEQQVSNIDPSGQPPHP</sequence>
<evidence type="ECO:0000256" key="2">
    <source>
        <dbReference type="ARBA" id="ARBA00006772"/>
    </source>
</evidence>
<protein>
    <recommendedName>
        <fullName evidence="10">Solute carrier family 13 member 2-like</fullName>
    </recommendedName>
</protein>
<comment type="similarity">
    <text evidence="2">Belongs to the SLC13A/DASS transporter (TC 2.A.47) family. NADC subfamily.</text>
</comment>
<keyword evidence="6" id="KW-0406">Ion transport</keyword>
<proteinExistence type="inferred from homology"/>
<organism evidence="8 9">
    <name type="scientific">Scophthalmus maximus</name>
    <name type="common">Turbot</name>
    <name type="synonym">Psetta maxima</name>
    <dbReference type="NCBI Taxonomy" id="52904"/>
    <lineage>
        <taxon>Eukaryota</taxon>
        <taxon>Metazoa</taxon>
        <taxon>Chordata</taxon>
        <taxon>Craniata</taxon>
        <taxon>Vertebrata</taxon>
        <taxon>Euteleostomi</taxon>
        <taxon>Actinopterygii</taxon>
        <taxon>Neopterygii</taxon>
        <taxon>Teleostei</taxon>
        <taxon>Neoteleostei</taxon>
        <taxon>Acanthomorphata</taxon>
        <taxon>Carangaria</taxon>
        <taxon>Pleuronectiformes</taxon>
        <taxon>Pleuronectoidei</taxon>
        <taxon>Scophthalmidae</taxon>
        <taxon>Scophthalmus</taxon>
    </lineage>
</organism>
<evidence type="ECO:0008006" key="10">
    <source>
        <dbReference type="Google" id="ProtNLM"/>
    </source>
</evidence>
<keyword evidence="6" id="KW-0813">Transport</keyword>
<dbReference type="PANTHER" id="PTHR10283">
    <property type="entry name" value="SOLUTE CARRIER FAMILY 13 MEMBER"/>
    <property type="match status" value="1"/>
</dbReference>
<feature type="transmembrane region" description="Helical" evidence="7">
    <location>
        <begin position="87"/>
        <end position="106"/>
    </location>
</feature>
<name>A0A6A4SH51_SCOMX</name>
<evidence type="ECO:0000256" key="5">
    <source>
        <dbReference type="ARBA" id="ARBA00023136"/>
    </source>
</evidence>
<gene>
    <name evidence="8" type="ORF">F2P81_017222</name>
</gene>
<dbReference type="GO" id="GO:0005886">
    <property type="term" value="C:plasma membrane"/>
    <property type="evidence" value="ECO:0007669"/>
    <property type="project" value="TreeGrafter"/>
</dbReference>
<dbReference type="Proteomes" id="UP000438429">
    <property type="component" value="Unassembled WGS sequence"/>
</dbReference>
<accession>A0A6A4SH51</accession>
<evidence type="ECO:0000256" key="7">
    <source>
        <dbReference type="SAM" id="Phobius"/>
    </source>
</evidence>
<evidence type="ECO:0000313" key="8">
    <source>
        <dbReference type="EMBL" id="KAF0030491.1"/>
    </source>
</evidence>
<feature type="transmembrane region" description="Helical" evidence="7">
    <location>
        <begin position="339"/>
        <end position="358"/>
    </location>
</feature>
<keyword evidence="6" id="KW-0739">Sodium transport</keyword>
<reference evidence="8 9" key="1">
    <citation type="submission" date="2019-06" db="EMBL/GenBank/DDBJ databases">
        <title>Draft genomes of female and male turbot (Scophthalmus maximus).</title>
        <authorList>
            <person name="Xu H."/>
            <person name="Xu X.-W."/>
            <person name="Shao C."/>
            <person name="Chen S."/>
        </authorList>
    </citation>
    <scope>NUCLEOTIDE SEQUENCE [LARGE SCALE GENOMIC DNA]</scope>
    <source>
        <strain evidence="8">Ysfricsl-2016a</strain>
        <tissue evidence="8">Blood</tissue>
    </source>
</reference>
<dbReference type="CDD" id="cd01115">
    <property type="entry name" value="SLC13_permease"/>
    <property type="match status" value="1"/>
</dbReference>